<dbReference type="AlphaFoldDB" id="A0AA86THY5"/>
<sequence>MSICTDHNYQMKITKSELFIQVILHYLACKGGAISLIRVQVNSLIREFHHAKLPYKQVTNTMLFNSVFDHKSLKIDIFPRYIFANKGVEIGNSLISKQATPLQARLCSTSIYVLKIEWVQL</sequence>
<organism evidence="1">
    <name type="scientific">Hexamita inflata</name>
    <dbReference type="NCBI Taxonomy" id="28002"/>
    <lineage>
        <taxon>Eukaryota</taxon>
        <taxon>Metamonada</taxon>
        <taxon>Diplomonadida</taxon>
        <taxon>Hexamitidae</taxon>
        <taxon>Hexamitinae</taxon>
        <taxon>Hexamita</taxon>
    </lineage>
</organism>
<dbReference type="EMBL" id="CATOUU010000171">
    <property type="protein sequence ID" value="CAI9919179.1"/>
    <property type="molecule type" value="Genomic_DNA"/>
</dbReference>
<gene>
    <name evidence="2" type="ORF">HINF_LOCUS4388</name>
    <name evidence="1" type="ORF">HINF_LOCUS6824</name>
</gene>
<keyword evidence="3" id="KW-1185">Reference proteome</keyword>
<comment type="caution">
    <text evidence="1">The sequence shown here is derived from an EMBL/GenBank/DDBJ whole genome shotgun (WGS) entry which is preliminary data.</text>
</comment>
<dbReference type="EMBL" id="CAXDID020000008">
    <property type="protein sequence ID" value="CAL5977616.1"/>
    <property type="molecule type" value="Genomic_DNA"/>
</dbReference>
<evidence type="ECO:0000313" key="1">
    <source>
        <dbReference type="EMBL" id="CAI9919179.1"/>
    </source>
</evidence>
<reference evidence="2 3" key="2">
    <citation type="submission" date="2024-07" db="EMBL/GenBank/DDBJ databases">
        <authorList>
            <person name="Akdeniz Z."/>
        </authorList>
    </citation>
    <scope>NUCLEOTIDE SEQUENCE [LARGE SCALE GENOMIC DNA]</scope>
</reference>
<evidence type="ECO:0000313" key="2">
    <source>
        <dbReference type="EMBL" id="CAL5977616.1"/>
    </source>
</evidence>
<protein>
    <submittedName>
        <fullName evidence="2">Hypothetical_protein</fullName>
    </submittedName>
</protein>
<name>A0AA86THY5_9EUKA</name>
<dbReference type="Proteomes" id="UP001642409">
    <property type="component" value="Unassembled WGS sequence"/>
</dbReference>
<proteinExistence type="predicted"/>
<accession>A0AA86THY5</accession>
<evidence type="ECO:0000313" key="3">
    <source>
        <dbReference type="Proteomes" id="UP001642409"/>
    </source>
</evidence>
<reference evidence="1" key="1">
    <citation type="submission" date="2023-06" db="EMBL/GenBank/DDBJ databases">
        <authorList>
            <person name="Kurt Z."/>
        </authorList>
    </citation>
    <scope>NUCLEOTIDE SEQUENCE</scope>
</reference>